<keyword evidence="1" id="KW-0238">DNA-binding</keyword>
<dbReference type="CDD" id="cd00093">
    <property type="entry name" value="HTH_XRE"/>
    <property type="match status" value="1"/>
</dbReference>
<evidence type="ECO:0000313" key="4">
    <source>
        <dbReference type="Proteomes" id="UP001138894"/>
    </source>
</evidence>
<dbReference type="RefSeq" id="WP_218547041.1">
    <property type="nucleotide sequence ID" value="NZ_JAGSPD010000010.1"/>
</dbReference>
<proteinExistence type="predicted"/>
<gene>
    <name evidence="3" type="ORF">KCG49_12835</name>
</gene>
<name>A0A9X1FA30_9FLAO</name>
<evidence type="ECO:0000256" key="1">
    <source>
        <dbReference type="ARBA" id="ARBA00023125"/>
    </source>
</evidence>
<accession>A0A9X1FA30</accession>
<dbReference type="Proteomes" id="UP001138894">
    <property type="component" value="Unassembled WGS sequence"/>
</dbReference>
<evidence type="ECO:0000313" key="3">
    <source>
        <dbReference type="EMBL" id="MBV7270076.1"/>
    </source>
</evidence>
<protein>
    <submittedName>
        <fullName evidence="3">Helix-turn-helix transcriptional regulator</fullName>
    </submittedName>
</protein>
<sequence length="126" mass="14614">MADAIKAKRLDLKLTKVELAKILEVSPLTISTWENINKQPVPRMMKKIIVWLGYVPHLDVDMSTLGGQLYIYRCKHGLTQKDIAIELQIDRWAVTKVEKGIEIETNHINKLRRLIGFDLHNQRSKK</sequence>
<dbReference type="EMBL" id="JAGSPD010000010">
    <property type="protein sequence ID" value="MBV7270076.1"/>
    <property type="molecule type" value="Genomic_DNA"/>
</dbReference>
<dbReference type="Pfam" id="PF01381">
    <property type="entry name" value="HTH_3"/>
    <property type="match status" value="1"/>
</dbReference>
<feature type="domain" description="HTH cro/C1-type" evidence="2">
    <location>
        <begin position="5"/>
        <end position="58"/>
    </location>
</feature>
<reference evidence="3" key="1">
    <citation type="submission" date="2021-04" db="EMBL/GenBank/DDBJ databases">
        <authorList>
            <person name="Pira H."/>
            <person name="Risdian C."/>
            <person name="Wink J."/>
        </authorList>
    </citation>
    <scope>NUCLEOTIDE SEQUENCE</scope>
    <source>
        <strain evidence="3">WHY3</strain>
    </source>
</reference>
<dbReference type="AlphaFoldDB" id="A0A9X1FA30"/>
<dbReference type="PROSITE" id="PS50943">
    <property type="entry name" value="HTH_CROC1"/>
    <property type="match status" value="1"/>
</dbReference>
<dbReference type="InterPro" id="IPR001387">
    <property type="entry name" value="Cro/C1-type_HTH"/>
</dbReference>
<evidence type="ECO:0000259" key="2">
    <source>
        <dbReference type="PROSITE" id="PS50943"/>
    </source>
</evidence>
<organism evidence="3 4">
    <name type="scientific">Winogradskyella luteola</name>
    <dbReference type="NCBI Taxonomy" id="2828330"/>
    <lineage>
        <taxon>Bacteria</taxon>
        <taxon>Pseudomonadati</taxon>
        <taxon>Bacteroidota</taxon>
        <taxon>Flavobacteriia</taxon>
        <taxon>Flavobacteriales</taxon>
        <taxon>Flavobacteriaceae</taxon>
        <taxon>Winogradskyella</taxon>
    </lineage>
</organism>
<dbReference type="PANTHER" id="PTHR46558">
    <property type="entry name" value="TRACRIPTIONAL REGULATORY PROTEIN-RELATED-RELATED"/>
    <property type="match status" value="1"/>
</dbReference>
<dbReference type="PANTHER" id="PTHR46558:SF4">
    <property type="entry name" value="DNA-BIDING PHAGE PROTEIN"/>
    <property type="match status" value="1"/>
</dbReference>
<dbReference type="GO" id="GO:0003677">
    <property type="term" value="F:DNA binding"/>
    <property type="evidence" value="ECO:0007669"/>
    <property type="project" value="UniProtKB-KW"/>
</dbReference>
<dbReference type="SMART" id="SM00530">
    <property type="entry name" value="HTH_XRE"/>
    <property type="match status" value="2"/>
</dbReference>
<keyword evidence="4" id="KW-1185">Reference proteome</keyword>
<comment type="caution">
    <text evidence="3">The sequence shown here is derived from an EMBL/GenBank/DDBJ whole genome shotgun (WGS) entry which is preliminary data.</text>
</comment>